<evidence type="ECO:0000313" key="2">
    <source>
        <dbReference type="Proteomes" id="UP000753908"/>
    </source>
</evidence>
<name>A0A951PGA1_9CYAN</name>
<reference evidence="1" key="2">
    <citation type="journal article" date="2022" name="Microbiol. Resour. Announc.">
        <title>Metagenome Sequencing to Explore Phylogenomics of Terrestrial Cyanobacteria.</title>
        <authorList>
            <person name="Ward R.D."/>
            <person name="Stajich J.E."/>
            <person name="Johansen J.R."/>
            <person name="Huntemann M."/>
            <person name="Clum A."/>
            <person name="Foster B."/>
            <person name="Foster B."/>
            <person name="Roux S."/>
            <person name="Palaniappan K."/>
            <person name="Varghese N."/>
            <person name="Mukherjee S."/>
            <person name="Reddy T.B.K."/>
            <person name="Daum C."/>
            <person name="Copeland A."/>
            <person name="Chen I.A."/>
            <person name="Ivanova N.N."/>
            <person name="Kyrpides N.C."/>
            <person name="Shapiro N."/>
            <person name="Eloe-Fadrosh E.A."/>
            <person name="Pietrasiak N."/>
        </authorList>
    </citation>
    <scope>NUCLEOTIDE SEQUENCE</scope>
    <source>
        <strain evidence="1">CPER-KK1</strain>
    </source>
</reference>
<sequence length="53" mass="6060">MRRQRAVPLPIRFATCDLVQAATLRDRKLYLTLRLARLASDAPEPILALNQRS</sequence>
<proteinExistence type="predicted"/>
<evidence type="ECO:0000313" key="1">
    <source>
        <dbReference type="EMBL" id="MBW4542981.1"/>
    </source>
</evidence>
<protein>
    <submittedName>
        <fullName evidence="1">Uncharacterized protein</fullName>
    </submittedName>
</protein>
<accession>A0A951PGA1</accession>
<dbReference type="AlphaFoldDB" id="A0A951PGA1"/>
<dbReference type="EMBL" id="JAHHIF010000001">
    <property type="protein sequence ID" value="MBW4542981.1"/>
    <property type="molecule type" value="Genomic_DNA"/>
</dbReference>
<gene>
    <name evidence="1" type="ORF">KME25_00810</name>
</gene>
<comment type="caution">
    <text evidence="1">The sequence shown here is derived from an EMBL/GenBank/DDBJ whole genome shotgun (WGS) entry which is preliminary data.</text>
</comment>
<dbReference type="Proteomes" id="UP000753908">
    <property type="component" value="Unassembled WGS sequence"/>
</dbReference>
<organism evidence="1 2">
    <name type="scientific">Symplocastrum torsivum CPER-KK1</name>
    <dbReference type="NCBI Taxonomy" id="450513"/>
    <lineage>
        <taxon>Bacteria</taxon>
        <taxon>Bacillati</taxon>
        <taxon>Cyanobacteriota</taxon>
        <taxon>Cyanophyceae</taxon>
        <taxon>Oscillatoriophycideae</taxon>
        <taxon>Oscillatoriales</taxon>
        <taxon>Microcoleaceae</taxon>
        <taxon>Symplocastrum</taxon>
    </lineage>
</organism>
<reference evidence="1" key="1">
    <citation type="submission" date="2021-05" db="EMBL/GenBank/DDBJ databases">
        <authorList>
            <person name="Pietrasiak N."/>
            <person name="Ward R."/>
            <person name="Stajich J.E."/>
            <person name="Kurbessoian T."/>
        </authorList>
    </citation>
    <scope>NUCLEOTIDE SEQUENCE</scope>
    <source>
        <strain evidence="1">CPER-KK1</strain>
    </source>
</reference>